<name>A0A6P6VJ10_COFAR</name>
<feature type="binding site" evidence="9">
    <location>
        <position position="121"/>
    </location>
    <ligand>
        <name>Mn(2+)</name>
        <dbReference type="ChEBI" id="CHEBI:29035"/>
    </ligand>
</feature>
<dbReference type="InterPro" id="IPR001929">
    <property type="entry name" value="Germin"/>
</dbReference>
<evidence type="ECO:0000313" key="14">
    <source>
        <dbReference type="RefSeq" id="XP_027102968.1"/>
    </source>
</evidence>
<dbReference type="InterPro" id="IPR011051">
    <property type="entry name" value="RmlC_Cupin_sf"/>
</dbReference>
<evidence type="ECO:0000256" key="9">
    <source>
        <dbReference type="PIRSR" id="PIRSR601929-2"/>
    </source>
</evidence>
<keyword evidence="5 8" id="KW-0479">Metal-binding</keyword>
<feature type="binding site" evidence="8">
    <location>
        <position position="106"/>
    </location>
    <ligand>
        <name>oxalate</name>
        <dbReference type="ChEBI" id="CHEBI:30623"/>
    </ligand>
</feature>
<proteinExistence type="inferred from homology"/>
<dbReference type="GeneID" id="113724245"/>
<evidence type="ECO:0000256" key="4">
    <source>
        <dbReference type="ARBA" id="ARBA00022525"/>
    </source>
</evidence>
<dbReference type="PANTHER" id="PTHR31238">
    <property type="entry name" value="GERMIN-LIKE PROTEIN SUBFAMILY 3 MEMBER 3"/>
    <property type="match status" value="1"/>
</dbReference>
<evidence type="ECO:0000256" key="2">
    <source>
        <dbReference type="ARBA" id="ARBA00007456"/>
    </source>
</evidence>
<feature type="signal peptide" evidence="11">
    <location>
        <begin position="1"/>
        <end position="32"/>
    </location>
</feature>
<feature type="binding site" evidence="8">
    <location>
        <position position="116"/>
    </location>
    <ligand>
        <name>oxalate</name>
        <dbReference type="ChEBI" id="CHEBI:30623"/>
    </ligand>
</feature>
<evidence type="ECO:0000256" key="7">
    <source>
        <dbReference type="ARBA" id="ARBA00023211"/>
    </source>
</evidence>
<evidence type="ECO:0000256" key="1">
    <source>
        <dbReference type="ARBA" id="ARBA00004271"/>
    </source>
</evidence>
<keyword evidence="3 11" id="KW-0052">Apoplast</keyword>
<dbReference type="InterPro" id="IPR014710">
    <property type="entry name" value="RmlC-like_jellyroll"/>
</dbReference>
<feature type="chain" id="PRO_5028503224" description="Germin-like protein" evidence="11">
    <location>
        <begin position="33"/>
        <end position="239"/>
    </location>
</feature>
<feature type="disulfide bond" evidence="10">
    <location>
        <begin position="42"/>
        <end position="57"/>
    </location>
</feature>
<evidence type="ECO:0000256" key="11">
    <source>
        <dbReference type="RuleBase" id="RU366015"/>
    </source>
</evidence>
<dbReference type="GO" id="GO:0048046">
    <property type="term" value="C:apoplast"/>
    <property type="evidence" value="ECO:0007669"/>
    <property type="project" value="UniProtKB-SubCell"/>
</dbReference>
<dbReference type="FunFam" id="2.60.120.10:FF:000005">
    <property type="entry name" value="Germin-like protein subfamily 1 member 8"/>
    <property type="match status" value="1"/>
</dbReference>
<dbReference type="AlphaFoldDB" id="A0A6P6VJ10"/>
<evidence type="ECO:0000256" key="5">
    <source>
        <dbReference type="ARBA" id="ARBA00022723"/>
    </source>
</evidence>
<evidence type="ECO:0000256" key="10">
    <source>
        <dbReference type="PIRSR" id="PIRSR601929-3"/>
    </source>
</evidence>
<reference evidence="13" key="1">
    <citation type="journal article" date="2025" name="Foods">
        <title>Unveiling the Microbial Signatures of Arabica Coffee Cherries: Insights into Ripeness Specific Diversity, Functional Traits, and Implications for Quality and Safety.</title>
        <authorList>
            <consortium name="RefSeq"/>
            <person name="Tenea G.N."/>
            <person name="Cifuentes V."/>
            <person name="Reyes P."/>
            <person name="Cevallos-Vallejos M."/>
        </authorList>
    </citation>
    <scope>NUCLEOTIDE SEQUENCE [LARGE SCALE GENOMIC DNA]</scope>
</reference>
<dbReference type="RefSeq" id="XP_027102968.1">
    <property type="nucleotide sequence ID" value="XM_027247167.1"/>
</dbReference>
<evidence type="ECO:0000256" key="6">
    <source>
        <dbReference type="ARBA" id="ARBA00023157"/>
    </source>
</evidence>
<dbReference type="GO" id="GO:0030145">
    <property type="term" value="F:manganese ion binding"/>
    <property type="evidence" value="ECO:0007669"/>
    <property type="project" value="UniProtKB-UniRule"/>
</dbReference>
<feature type="binding site" evidence="9">
    <location>
        <position position="126"/>
    </location>
    <ligand>
        <name>Mn(2+)</name>
        <dbReference type="ChEBI" id="CHEBI:29035"/>
    </ligand>
</feature>
<keyword evidence="6 10" id="KW-1015">Disulfide bond</keyword>
<dbReference type="InterPro" id="IPR019780">
    <property type="entry name" value="Germin_Mn-BS"/>
</dbReference>
<evidence type="ECO:0000259" key="12">
    <source>
        <dbReference type="SMART" id="SM00835"/>
    </source>
</evidence>
<keyword evidence="4 11" id="KW-0964">Secreted</keyword>
<reference evidence="14" key="2">
    <citation type="submission" date="2025-08" db="UniProtKB">
        <authorList>
            <consortium name="RefSeq"/>
        </authorList>
    </citation>
    <scope>IDENTIFICATION</scope>
    <source>
        <tissue evidence="14">Leaves</tissue>
    </source>
</reference>
<evidence type="ECO:0000256" key="8">
    <source>
        <dbReference type="PIRSR" id="PIRSR601929-1"/>
    </source>
</evidence>
<dbReference type="Pfam" id="PF00190">
    <property type="entry name" value="Cupin_1"/>
    <property type="match status" value="1"/>
</dbReference>
<keyword evidence="13" id="KW-1185">Reference proteome</keyword>
<evidence type="ECO:0000256" key="3">
    <source>
        <dbReference type="ARBA" id="ARBA00022523"/>
    </source>
</evidence>
<comment type="similarity">
    <text evidence="2 11">Belongs to the germin family.</text>
</comment>
<dbReference type="PROSITE" id="PS00725">
    <property type="entry name" value="GERMIN"/>
    <property type="match status" value="1"/>
</dbReference>
<dbReference type="SUPFAM" id="SSF51182">
    <property type="entry name" value="RmlC-like cupins"/>
    <property type="match status" value="1"/>
</dbReference>
<organism evidence="13 14">
    <name type="scientific">Coffea arabica</name>
    <name type="common">Arabian coffee</name>
    <dbReference type="NCBI Taxonomy" id="13443"/>
    <lineage>
        <taxon>Eukaryota</taxon>
        <taxon>Viridiplantae</taxon>
        <taxon>Streptophyta</taxon>
        <taxon>Embryophyta</taxon>
        <taxon>Tracheophyta</taxon>
        <taxon>Spermatophyta</taxon>
        <taxon>Magnoliopsida</taxon>
        <taxon>eudicotyledons</taxon>
        <taxon>Gunneridae</taxon>
        <taxon>Pentapetalae</taxon>
        <taxon>asterids</taxon>
        <taxon>lamiids</taxon>
        <taxon>Gentianales</taxon>
        <taxon>Rubiaceae</taxon>
        <taxon>Ixoroideae</taxon>
        <taxon>Gardenieae complex</taxon>
        <taxon>Bertiereae - Coffeeae clade</taxon>
        <taxon>Coffeeae</taxon>
        <taxon>Coffea</taxon>
    </lineage>
</organism>
<dbReference type="Gene3D" id="2.60.120.10">
    <property type="entry name" value="Jelly Rolls"/>
    <property type="match status" value="1"/>
</dbReference>
<feature type="binding site" evidence="9">
    <location>
        <position position="165"/>
    </location>
    <ligand>
        <name>Mn(2+)</name>
        <dbReference type="ChEBI" id="CHEBI:29035"/>
    </ligand>
</feature>
<feature type="binding site" evidence="8">
    <location>
        <position position="126"/>
    </location>
    <ligand>
        <name>oxalate</name>
        <dbReference type="ChEBI" id="CHEBI:30623"/>
    </ligand>
</feature>
<feature type="binding site" evidence="9">
    <location>
        <position position="119"/>
    </location>
    <ligand>
        <name>Mn(2+)</name>
        <dbReference type="ChEBI" id="CHEBI:29035"/>
    </ligand>
</feature>
<dbReference type="InterPro" id="IPR006045">
    <property type="entry name" value="Cupin_1"/>
</dbReference>
<keyword evidence="11" id="KW-0732">Signal</keyword>
<accession>A0A6P6VJ10</accession>
<comment type="subcellular location">
    <subcellularLocation>
        <location evidence="1 11">Secreted</location>
        <location evidence="1 11">Extracellular space</location>
        <location evidence="1 11">Apoplast</location>
    </subcellularLocation>
</comment>
<feature type="binding site" evidence="8">
    <location>
        <position position="121"/>
    </location>
    <ligand>
        <name>oxalate</name>
        <dbReference type="ChEBI" id="CHEBI:30623"/>
    </ligand>
</feature>
<keyword evidence="7 8" id="KW-0464">Manganese</keyword>
<dbReference type="Proteomes" id="UP001652660">
    <property type="component" value="Chromosome 2c"/>
</dbReference>
<dbReference type="SMART" id="SM00835">
    <property type="entry name" value="Cupin_1"/>
    <property type="match status" value="1"/>
</dbReference>
<gene>
    <name evidence="14" type="primary">LOC113724245</name>
</gene>
<dbReference type="CDD" id="cd02241">
    <property type="entry name" value="cupin_OxOx"/>
    <property type="match status" value="1"/>
</dbReference>
<evidence type="ECO:0000313" key="13">
    <source>
        <dbReference type="Proteomes" id="UP001652660"/>
    </source>
</evidence>
<feature type="domain" description="Cupin type-1" evidence="12">
    <location>
        <begin position="80"/>
        <end position="219"/>
    </location>
</feature>
<sequence length="239" mass="26351">MAYQSAYNMNYQILLCLVLFSLGLLLPLPSHSADPSPLQDFCVADLNSSLYINGFPCKNPDNVSSQDFFANGFQQSPGEFNIFDVNVTRQDVHRFPGLNTLGMSMNRVVLKPGGLNEPHVHPRASELALVMDGNLFVGFVTTGNVFYWKIVTSGELFVIPPGLVHFQLNIGHENARFFASFNSQNPGIQFAPLALFNSKPSIPDLVLSKAFQVNQSIIELIKSRFATVSTVSTVLKSSY</sequence>
<dbReference type="OrthoDB" id="1921208at2759"/>
<dbReference type="PRINTS" id="PR00325">
    <property type="entry name" value="GERMIN"/>
</dbReference>
<protein>
    <recommendedName>
        <fullName evidence="11">Germin-like protein</fullName>
    </recommendedName>
</protein>